<feature type="region of interest" description="Disordered" evidence="1">
    <location>
        <begin position="202"/>
        <end position="264"/>
    </location>
</feature>
<keyword evidence="3" id="KW-1185">Reference proteome</keyword>
<dbReference type="Pfam" id="PF08584">
    <property type="entry name" value="Ribonuc_P_40"/>
    <property type="match status" value="1"/>
</dbReference>
<dbReference type="Proteomes" id="UP000799538">
    <property type="component" value="Unassembled WGS sequence"/>
</dbReference>
<dbReference type="GO" id="GO:0004526">
    <property type="term" value="F:ribonuclease P activity"/>
    <property type="evidence" value="ECO:0007669"/>
    <property type="project" value="TreeGrafter"/>
</dbReference>
<protein>
    <submittedName>
        <fullName evidence="2">Ribonuclease P 40kDa subunit-domain-containing protein</fullName>
    </submittedName>
</protein>
<reference evidence="3" key="1">
    <citation type="journal article" date="2020" name="Stud. Mycol.">
        <title>101 Dothideomycetes genomes: A test case for predicting lifestyles and emergence of pathogens.</title>
        <authorList>
            <person name="Haridas S."/>
            <person name="Albert R."/>
            <person name="Binder M."/>
            <person name="Bloem J."/>
            <person name="LaButti K."/>
            <person name="Salamov A."/>
            <person name="Andreopoulos B."/>
            <person name="Baker S."/>
            <person name="Barry K."/>
            <person name="Bills G."/>
            <person name="Bluhm B."/>
            <person name="Cannon C."/>
            <person name="Castanera R."/>
            <person name="Culley D."/>
            <person name="Daum C."/>
            <person name="Ezra D."/>
            <person name="Gonzalez J."/>
            <person name="Henrissat B."/>
            <person name="Kuo A."/>
            <person name="Liang C."/>
            <person name="Lipzen A."/>
            <person name="Lutzoni F."/>
            <person name="Magnuson J."/>
            <person name="Mondo S."/>
            <person name="Nolan M."/>
            <person name="Ohm R."/>
            <person name="Pangilinan J."/>
            <person name="Park H.-J."/>
            <person name="Ramirez L."/>
            <person name="Alfaro M."/>
            <person name="Sun H."/>
            <person name="Tritt A."/>
            <person name="Yoshinaga Y."/>
            <person name="Zwiers L.-H."/>
            <person name="Turgeon B."/>
            <person name="Goodwin S."/>
            <person name="Spatafora J."/>
            <person name="Crous P."/>
            <person name="Grigoriev I."/>
        </authorList>
    </citation>
    <scope>NUCLEOTIDE SEQUENCE [LARGE SCALE GENOMIC DNA]</scope>
    <source>
        <strain evidence="3">CECT 20119</strain>
    </source>
</reference>
<dbReference type="PANTHER" id="PTHR15396">
    <property type="entry name" value="RIBONUCLEASE P PROTEIN SUBUNIT P40"/>
    <property type="match status" value="1"/>
</dbReference>
<organism evidence="2 3">
    <name type="scientific">Elsinoe ampelina</name>
    <dbReference type="NCBI Taxonomy" id="302913"/>
    <lineage>
        <taxon>Eukaryota</taxon>
        <taxon>Fungi</taxon>
        <taxon>Dikarya</taxon>
        <taxon>Ascomycota</taxon>
        <taxon>Pezizomycotina</taxon>
        <taxon>Dothideomycetes</taxon>
        <taxon>Dothideomycetidae</taxon>
        <taxon>Myriangiales</taxon>
        <taxon>Elsinoaceae</taxon>
        <taxon>Elsinoe</taxon>
    </lineage>
</organism>
<dbReference type="EMBL" id="ML992507">
    <property type="protein sequence ID" value="KAF2223057.1"/>
    <property type="molecule type" value="Genomic_DNA"/>
</dbReference>
<accession>A0A6A6GBK3</accession>
<dbReference type="PANTHER" id="PTHR15396:SF1">
    <property type="entry name" value="RIBONUCLEASE P PROTEIN SUBUNIT P40"/>
    <property type="match status" value="1"/>
</dbReference>
<evidence type="ECO:0000256" key="1">
    <source>
        <dbReference type="SAM" id="MobiDB-lite"/>
    </source>
</evidence>
<gene>
    <name evidence="2" type="ORF">BDZ85DRAFT_121089</name>
</gene>
<feature type="compositionally biased region" description="Pro residues" evidence="1">
    <location>
        <begin position="389"/>
        <end position="398"/>
    </location>
</feature>
<feature type="region of interest" description="Disordered" evidence="1">
    <location>
        <begin position="332"/>
        <end position="419"/>
    </location>
</feature>
<evidence type="ECO:0000313" key="2">
    <source>
        <dbReference type="EMBL" id="KAF2223057.1"/>
    </source>
</evidence>
<dbReference type="GO" id="GO:0001682">
    <property type="term" value="P:tRNA 5'-leader removal"/>
    <property type="evidence" value="ECO:0007669"/>
    <property type="project" value="InterPro"/>
</dbReference>
<dbReference type="AlphaFoldDB" id="A0A6A6GBK3"/>
<feature type="compositionally biased region" description="Basic and acidic residues" evidence="1">
    <location>
        <begin position="361"/>
        <end position="381"/>
    </location>
</feature>
<sequence>MLDIGKDTGPVPKCLFSHILLPQTIDDKQPPTKKKPFSSILDSPFHHTVDFLVTDPDHANFAEKLRKTIGGQRYARVYLKLKDLIEGEFFNQYIKTGNILLLSEGISGVDNLYSLHDGILHLELDKPTYERAGLVGQPIATPGRKHSKARYAIDLNLRLPSMVRGRPLFNRIVYAFTHALTETKTWLFYDFNDASLDLSARPAKRQKVSGPLKPSEPAQATKDTGSVAAPDLPDMTTYPNKIDGDDKFETPSPSEEGPQPLEAHHPLLFPIEPDLLCLPHTLVPSFPTTLSPDDQPEAAELLECLSLAMLPSPRLQQGDKCDSTLSRYSVPDLTSYLAPPKPSNNDSRESGGETRSPSHRVIPDVQDHDPSSPRAEDKDGDIPMDSGPSSPPVPPSILPQPDTSAKASSTLSLQPPPTPQSLTLQKIHYHAFLPSPLVNKMLITLINFAQKEKTWAALRVQGFGGKKVMILLAGEAKGAMVWEY</sequence>
<dbReference type="OrthoDB" id="63112at2759"/>
<evidence type="ECO:0000313" key="3">
    <source>
        <dbReference type="Proteomes" id="UP000799538"/>
    </source>
</evidence>
<dbReference type="InterPro" id="IPR013893">
    <property type="entry name" value="RNase_P_Rpp40"/>
</dbReference>
<dbReference type="GO" id="GO:0000447">
    <property type="term" value="P:endonucleolytic cleavage in ITS1 to separate SSU-rRNA from 5.8S rRNA and LSU-rRNA from tricistronic rRNA transcript (SSU-rRNA, 5.8S rRNA, LSU-rRNA)"/>
    <property type="evidence" value="ECO:0007669"/>
    <property type="project" value="TreeGrafter"/>
</dbReference>
<dbReference type="GO" id="GO:0000171">
    <property type="term" value="F:ribonuclease MRP activity"/>
    <property type="evidence" value="ECO:0007669"/>
    <property type="project" value="TreeGrafter"/>
</dbReference>
<name>A0A6A6GBK3_9PEZI</name>
<dbReference type="GO" id="GO:0030681">
    <property type="term" value="C:multimeric ribonuclease P complex"/>
    <property type="evidence" value="ECO:0007669"/>
    <property type="project" value="TreeGrafter"/>
</dbReference>
<proteinExistence type="predicted"/>
<dbReference type="GO" id="GO:0000172">
    <property type="term" value="C:ribonuclease MRP complex"/>
    <property type="evidence" value="ECO:0007669"/>
    <property type="project" value="TreeGrafter"/>
</dbReference>